<dbReference type="AlphaFoldDB" id="A0A2J6SAJ7"/>
<evidence type="ECO:0000256" key="9">
    <source>
        <dbReference type="ARBA" id="ARBA00023180"/>
    </source>
</evidence>
<keyword evidence="4" id="KW-0964">Secreted</keyword>
<comment type="function">
    <text evidence="13">Involved in maceration and soft-rotting of plant tissue. Hydrolyzes the 1,4-alpha glycosidic bonds of de-esterified pectate in the smooth region of the plant cell wall.</text>
</comment>
<feature type="chain" id="PRO_5014344853" description="endo-polygalacturonase" evidence="15">
    <location>
        <begin position="18"/>
        <end position="453"/>
    </location>
</feature>
<dbReference type="InterPro" id="IPR011050">
    <property type="entry name" value="Pectin_lyase_fold/virulence"/>
</dbReference>
<keyword evidence="11" id="KW-0961">Cell wall biogenesis/degradation</keyword>
<dbReference type="EC" id="3.2.1.15" evidence="3"/>
<dbReference type="InterPro" id="IPR000743">
    <property type="entry name" value="Glyco_hydro_28"/>
</dbReference>
<gene>
    <name evidence="16" type="ORF">L207DRAFT_417101</name>
</gene>
<keyword evidence="17" id="KW-1185">Reference proteome</keyword>
<feature type="signal peptide" evidence="15">
    <location>
        <begin position="1"/>
        <end position="17"/>
    </location>
</feature>
<evidence type="ECO:0000256" key="15">
    <source>
        <dbReference type="SAM" id="SignalP"/>
    </source>
</evidence>
<reference evidence="16 17" key="1">
    <citation type="submission" date="2016-04" db="EMBL/GenBank/DDBJ databases">
        <title>A degradative enzymes factory behind the ericoid mycorrhizal symbiosis.</title>
        <authorList>
            <consortium name="DOE Joint Genome Institute"/>
            <person name="Martino E."/>
            <person name="Morin E."/>
            <person name="Grelet G."/>
            <person name="Kuo A."/>
            <person name="Kohler A."/>
            <person name="Daghino S."/>
            <person name="Barry K."/>
            <person name="Choi C."/>
            <person name="Cichocki N."/>
            <person name="Clum A."/>
            <person name="Copeland A."/>
            <person name="Hainaut M."/>
            <person name="Haridas S."/>
            <person name="Labutti K."/>
            <person name="Lindquist E."/>
            <person name="Lipzen A."/>
            <person name="Khouja H.-R."/>
            <person name="Murat C."/>
            <person name="Ohm R."/>
            <person name="Olson A."/>
            <person name="Spatafora J."/>
            <person name="Veneault-Fourrey C."/>
            <person name="Henrissat B."/>
            <person name="Grigoriev I."/>
            <person name="Martin F."/>
            <person name="Perotto S."/>
        </authorList>
    </citation>
    <scope>NUCLEOTIDE SEQUENCE [LARGE SCALE GENOMIC DNA]</scope>
    <source>
        <strain evidence="16 17">F</strain>
    </source>
</reference>
<comment type="subcellular location">
    <subcellularLocation>
        <location evidence="1">Secreted</location>
    </subcellularLocation>
</comment>
<evidence type="ECO:0000256" key="10">
    <source>
        <dbReference type="ARBA" id="ARBA00023295"/>
    </source>
</evidence>
<dbReference type="SUPFAM" id="SSF51126">
    <property type="entry name" value="Pectin lyase-like"/>
    <property type="match status" value="1"/>
</dbReference>
<keyword evidence="10 14" id="KW-0326">Glycosidase</keyword>
<evidence type="ECO:0000256" key="13">
    <source>
        <dbReference type="ARBA" id="ARBA00037707"/>
    </source>
</evidence>
<dbReference type="GO" id="GO:0045490">
    <property type="term" value="P:pectin catabolic process"/>
    <property type="evidence" value="ECO:0007669"/>
    <property type="project" value="TreeGrafter"/>
</dbReference>
<dbReference type="InterPro" id="IPR012334">
    <property type="entry name" value="Pectin_lyas_fold"/>
</dbReference>
<dbReference type="GO" id="GO:0005576">
    <property type="term" value="C:extracellular region"/>
    <property type="evidence" value="ECO:0007669"/>
    <property type="project" value="UniProtKB-SubCell"/>
</dbReference>
<dbReference type="InterPro" id="IPR050434">
    <property type="entry name" value="Glycosyl_hydrlase_28"/>
</dbReference>
<dbReference type="OrthoDB" id="1546079at2759"/>
<keyword evidence="9" id="KW-0325">Glycoprotein</keyword>
<comment type="similarity">
    <text evidence="2 14">Belongs to the glycosyl hydrolase 28 family.</text>
</comment>
<dbReference type="EMBL" id="KZ613938">
    <property type="protein sequence ID" value="PMD47797.1"/>
    <property type="molecule type" value="Genomic_DNA"/>
</dbReference>
<dbReference type="InterPro" id="IPR006626">
    <property type="entry name" value="PbH1"/>
</dbReference>
<name>A0A2J6SAJ7_HYAVF</name>
<keyword evidence="7 14" id="KW-0378">Hydrolase</keyword>
<dbReference type="PANTHER" id="PTHR31884">
    <property type="entry name" value="POLYGALACTURONASE"/>
    <property type="match status" value="1"/>
</dbReference>
<evidence type="ECO:0000256" key="6">
    <source>
        <dbReference type="ARBA" id="ARBA00022737"/>
    </source>
</evidence>
<dbReference type="SMART" id="SM00710">
    <property type="entry name" value="PbH1"/>
    <property type="match status" value="6"/>
</dbReference>
<evidence type="ECO:0000256" key="2">
    <source>
        <dbReference type="ARBA" id="ARBA00008834"/>
    </source>
</evidence>
<protein>
    <recommendedName>
        <fullName evidence="3">endo-polygalacturonase</fullName>
        <ecNumber evidence="3">3.2.1.15</ecNumber>
    </recommendedName>
</protein>
<dbReference type="GO" id="GO:0004650">
    <property type="term" value="F:polygalacturonase activity"/>
    <property type="evidence" value="ECO:0007669"/>
    <property type="project" value="UniProtKB-EC"/>
</dbReference>
<evidence type="ECO:0000256" key="1">
    <source>
        <dbReference type="ARBA" id="ARBA00004613"/>
    </source>
</evidence>
<keyword evidence="8" id="KW-1015">Disulfide bond</keyword>
<evidence type="ECO:0000256" key="7">
    <source>
        <dbReference type="ARBA" id="ARBA00022801"/>
    </source>
</evidence>
<evidence type="ECO:0000313" key="17">
    <source>
        <dbReference type="Proteomes" id="UP000235786"/>
    </source>
</evidence>
<dbReference type="Gene3D" id="2.160.20.10">
    <property type="entry name" value="Single-stranded right-handed beta-helix, Pectin lyase-like"/>
    <property type="match status" value="1"/>
</dbReference>
<evidence type="ECO:0000256" key="3">
    <source>
        <dbReference type="ARBA" id="ARBA00012736"/>
    </source>
</evidence>
<accession>A0A2J6SAJ7</accession>
<keyword evidence="6" id="KW-0677">Repeat</keyword>
<organism evidence="16 17">
    <name type="scientific">Hyaloscypha variabilis (strain UAMH 11265 / GT02V1 / F)</name>
    <name type="common">Meliniomyces variabilis</name>
    <dbReference type="NCBI Taxonomy" id="1149755"/>
    <lineage>
        <taxon>Eukaryota</taxon>
        <taxon>Fungi</taxon>
        <taxon>Dikarya</taxon>
        <taxon>Ascomycota</taxon>
        <taxon>Pezizomycotina</taxon>
        <taxon>Leotiomycetes</taxon>
        <taxon>Helotiales</taxon>
        <taxon>Hyaloscyphaceae</taxon>
        <taxon>Hyaloscypha</taxon>
        <taxon>Hyaloscypha variabilis</taxon>
    </lineage>
</organism>
<evidence type="ECO:0000256" key="8">
    <source>
        <dbReference type="ARBA" id="ARBA00023157"/>
    </source>
</evidence>
<evidence type="ECO:0000256" key="5">
    <source>
        <dbReference type="ARBA" id="ARBA00022729"/>
    </source>
</evidence>
<proteinExistence type="inferred from homology"/>
<evidence type="ECO:0000256" key="14">
    <source>
        <dbReference type="RuleBase" id="RU361169"/>
    </source>
</evidence>
<evidence type="ECO:0000256" key="4">
    <source>
        <dbReference type="ARBA" id="ARBA00022525"/>
    </source>
</evidence>
<keyword evidence="5 15" id="KW-0732">Signal</keyword>
<dbReference type="GO" id="GO:0071555">
    <property type="term" value="P:cell wall organization"/>
    <property type="evidence" value="ECO:0007669"/>
    <property type="project" value="UniProtKB-KW"/>
</dbReference>
<dbReference type="PANTHER" id="PTHR31884:SF9">
    <property type="entry name" value="ENDOPOLYGALACTURONASE D-RELATED"/>
    <property type="match status" value="1"/>
</dbReference>
<evidence type="ECO:0000313" key="16">
    <source>
        <dbReference type="EMBL" id="PMD47797.1"/>
    </source>
</evidence>
<evidence type="ECO:0000256" key="12">
    <source>
        <dbReference type="ARBA" id="ARBA00034074"/>
    </source>
</evidence>
<dbReference type="STRING" id="1149755.A0A2J6SAJ7"/>
<dbReference type="Proteomes" id="UP000235786">
    <property type="component" value="Unassembled WGS sequence"/>
</dbReference>
<evidence type="ECO:0000256" key="11">
    <source>
        <dbReference type="ARBA" id="ARBA00023316"/>
    </source>
</evidence>
<sequence>MLLSILFICSLFSTAHTKDVMLRDTCSHNNCLRAFLGSGPEAVAFCQTYTSGIAIPTFAANCHGDTAKVISACSCIYTAPTSSSSILITSASLASISVTTTTTTPTPCFCTAWSQISPAVAACMSITLDNIHAPASSAIILTKLKIGASVIFSGTTSFAFTNSSQFRPLQIAGSNVTIAGAPGSIIDGGGPQYWDGLGSNGGLPKPGQFMKVQITNNSIMRDLYIQNYPSHGINVAGVLNSTIQNIVMNNSLGDAPNNISKGLAAAHNTDAFDVGNSVNLLLQDCKVWNQDDCVVVSDSSNVTVRNMFCSGSHGLSIAGGGTGPGHNISNILFTDSIVTNSTNGLRIKTDYNATGGVVNVTYSNIQLSNIKTYGIDIQQDYLNGGPSGIASNGVEVANITVSNIKGWVVPEATDYYIFCGDGSCQDFTFYDVDVSGGTEGSSCNYPPSGCPGS</sequence>
<dbReference type="Pfam" id="PF00295">
    <property type="entry name" value="Glyco_hydro_28"/>
    <property type="match status" value="1"/>
</dbReference>
<comment type="catalytic activity">
    <reaction evidence="12">
        <text>(1,4-alpha-D-galacturonosyl)n+m + H2O = (1,4-alpha-D-galacturonosyl)n + (1,4-alpha-D-galacturonosyl)m.</text>
        <dbReference type="EC" id="3.2.1.15"/>
    </reaction>
</comment>